<evidence type="ECO:0000313" key="2">
    <source>
        <dbReference type="EMBL" id="MDQ0188526.1"/>
    </source>
</evidence>
<evidence type="ECO:0000256" key="1">
    <source>
        <dbReference type="SAM" id="MobiDB-lite"/>
    </source>
</evidence>
<keyword evidence="3" id="KW-1185">Reference proteome</keyword>
<protein>
    <submittedName>
        <fullName evidence="2">Uncharacterized protein</fullName>
    </submittedName>
</protein>
<feature type="compositionally biased region" description="Basic and acidic residues" evidence="1">
    <location>
        <begin position="1"/>
        <end position="12"/>
    </location>
</feature>
<name>A0ABT9XE04_9BACL</name>
<reference evidence="2 3" key="1">
    <citation type="submission" date="2023-07" db="EMBL/GenBank/DDBJ databases">
        <title>Genomic Encyclopedia of Type Strains, Phase IV (KMG-IV): sequencing the most valuable type-strain genomes for metagenomic binning, comparative biology and taxonomic classification.</title>
        <authorList>
            <person name="Goeker M."/>
        </authorList>
    </citation>
    <scope>NUCLEOTIDE SEQUENCE [LARGE SCALE GENOMIC DNA]</scope>
    <source>
        <strain evidence="2 3">DSM 4006</strain>
    </source>
</reference>
<feature type="region of interest" description="Disordered" evidence="1">
    <location>
        <begin position="1"/>
        <end position="65"/>
    </location>
</feature>
<accession>A0ABT9XE04</accession>
<comment type="caution">
    <text evidence="2">The sequence shown here is derived from an EMBL/GenBank/DDBJ whole genome shotgun (WGS) entry which is preliminary data.</text>
</comment>
<organism evidence="2 3">
    <name type="scientific">Alicyclobacillus cycloheptanicus</name>
    <dbReference type="NCBI Taxonomy" id="1457"/>
    <lineage>
        <taxon>Bacteria</taxon>
        <taxon>Bacillati</taxon>
        <taxon>Bacillota</taxon>
        <taxon>Bacilli</taxon>
        <taxon>Bacillales</taxon>
        <taxon>Alicyclobacillaceae</taxon>
        <taxon>Alicyclobacillus</taxon>
    </lineage>
</organism>
<dbReference type="RefSeq" id="WP_274455926.1">
    <property type="nucleotide sequence ID" value="NZ_CP067097.1"/>
</dbReference>
<gene>
    <name evidence="2" type="ORF">J2S03_000330</name>
</gene>
<evidence type="ECO:0000313" key="3">
    <source>
        <dbReference type="Proteomes" id="UP001232973"/>
    </source>
</evidence>
<dbReference type="Proteomes" id="UP001232973">
    <property type="component" value="Unassembled WGS sequence"/>
</dbReference>
<sequence>MGEQHRPAKVGREQAVTDTNRHRLTSERQNGSASAGDAASGALEELEKSAEDWLNQLPETLQDEP</sequence>
<dbReference type="EMBL" id="JAUSTP010000001">
    <property type="protein sequence ID" value="MDQ0188526.1"/>
    <property type="molecule type" value="Genomic_DNA"/>
</dbReference>
<proteinExistence type="predicted"/>
<feature type="compositionally biased region" description="Low complexity" evidence="1">
    <location>
        <begin position="31"/>
        <end position="42"/>
    </location>
</feature>